<dbReference type="EMBL" id="MU275927">
    <property type="protein sequence ID" value="KAI0046358.1"/>
    <property type="molecule type" value="Genomic_DNA"/>
</dbReference>
<evidence type="ECO:0000313" key="2">
    <source>
        <dbReference type="Proteomes" id="UP000814033"/>
    </source>
</evidence>
<proteinExistence type="predicted"/>
<reference evidence="1" key="2">
    <citation type="journal article" date="2022" name="New Phytol.">
        <title>Evolutionary transition to the ectomycorrhizal habit in the genomes of a hyperdiverse lineage of mushroom-forming fungi.</title>
        <authorList>
            <person name="Looney B."/>
            <person name="Miyauchi S."/>
            <person name="Morin E."/>
            <person name="Drula E."/>
            <person name="Courty P.E."/>
            <person name="Kohler A."/>
            <person name="Kuo A."/>
            <person name="LaButti K."/>
            <person name="Pangilinan J."/>
            <person name="Lipzen A."/>
            <person name="Riley R."/>
            <person name="Andreopoulos W."/>
            <person name="He G."/>
            <person name="Johnson J."/>
            <person name="Nolan M."/>
            <person name="Tritt A."/>
            <person name="Barry K.W."/>
            <person name="Grigoriev I.V."/>
            <person name="Nagy L.G."/>
            <person name="Hibbett D."/>
            <person name="Henrissat B."/>
            <person name="Matheny P.B."/>
            <person name="Labbe J."/>
            <person name="Martin F.M."/>
        </authorList>
    </citation>
    <scope>NUCLEOTIDE SEQUENCE</scope>
    <source>
        <strain evidence="1">FP105234-sp</strain>
    </source>
</reference>
<protein>
    <submittedName>
        <fullName evidence="1">Uncharacterized protein</fullName>
    </submittedName>
</protein>
<organism evidence="1 2">
    <name type="scientific">Auriscalpium vulgare</name>
    <dbReference type="NCBI Taxonomy" id="40419"/>
    <lineage>
        <taxon>Eukaryota</taxon>
        <taxon>Fungi</taxon>
        <taxon>Dikarya</taxon>
        <taxon>Basidiomycota</taxon>
        <taxon>Agaricomycotina</taxon>
        <taxon>Agaricomycetes</taxon>
        <taxon>Russulales</taxon>
        <taxon>Auriscalpiaceae</taxon>
        <taxon>Auriscalpium</taxon>
    </lineage>
</organism>
<dbReference type="Proteomes" id="UP000814033">
    <property type="component" value="Unassembled WGS sequence"/>
</dbReference>
<reference evidence="1" key="1">
    <citation type="submission" date="2021-02" db="EMBL/GenBank/DDBJ databases">
        <authorList>
            <consortium name="DOE Joint Genome Institute"/>
            <person name="Ahrendt S."/>
            <person name="Looney B.P."/>
            <person name="Miyauchi S."/>
            <person name="Morin E."/>
            <person name="Drula E."/>
            <person name="Courty P.E."/>
            <person name="Chicoki N."/>
            <person name="Fauchery L."/>
            <person name="Kohler A."/>
            <person name="Kuo A."/>
            <person name="Labutti K."/>
            <person name="Pangilinan J."/>
            <person name="Lipzen A."/>
            <person name="Riley R."/>
            <person name="Andreopoulos W."/>
            <person name="He G."/>
            <person name="Johnson J."/>
            <person name="Barry K.W."/>
            <person name="Grigoriev I.V."/>
            <person name="Nagy L."/>
            <person name="Hibbett D."/>
            <person name="Henrissat B."/>
            <person name="Matheny P.B."/>
            <person name="Labbe J."/>
            <person name="Martin F."/>
        </authorList>
    </citation>
    <scope>NUCLEOTIDE SEQUENCE</scope>
    <source>
        <strain evidence="1">FP105234-sp</strain>
    </source>
</reference>
<evidence type="ECO:0000313" key="1">
    <source>
        <dbReference type="EMBL" id="KAI0046358.1"/>
    </source>
</evidence>
<name>A0ACB8RS85_9AGAM</name>
<accession>A0ACB8RS85</accession>
<comment type="caution">
    <text evidence="1">The sequence shown here is derived from an EMBL/GenBank/DDBJ whole genome shotgun (WGS) entry which is preliminary data.</text>
</comment>
<gene>
    <name evidence="1" type="ORF">FA95DRAFT_1606935</name>
</gene>
<sequence>MPSAAASRGRTSHKLGRGVVKALRDSLANEPYFFQVQRASHGYTPYHTSHCAILPSPSSCYQSTPLTGGRILWQQQLAQIGIHCVFDSARNLRICSFGGYLSAWTSPLLAQLVSLEVTCPMRMDDFSKMLAALQGMRTLQRLVLKELKVYFWRTIEAVALPPQLRHLHIYTGVYCAPHILARFCHSSNVHLRCVISGESNEALFHAAAAFLNVRVAPITRIQIASASWSDDEDAVEVTAWRTADTDTDTPALSLGIASPRDSFPVRDALYILASEHLEELVVGVDISYPSWCAPLRHAARLRRVAVTGEAARWLCVQLLNIAGFLPALEALTLSGIVLRDAPGWSGALARDLPLALPCAAPSLKELDVGRCVVDDVFVWRMLEAMPQVEMKGRTMKPASFTGF</sequence>
<keyword evidence="2" id="KW-1185">Reference proteome</keyword>